<evidence type="ECO:0000256" key="1">
    <source>
        <dbReference type="ARBA" id="ARBA00009673"/>
    </source>
</evidence>
<evidence type="ECO:0000256" key="3">
    <source>
        <dbReference type="ARBA" id="ARBA00022801"/>
    </source>
</evidence>
<dbReference type="EMBL" id="CP007032">
    <property type="protein sequence ID" value="AHF07463.1"/>
    <property type="molecule type" value="Genomic_DNA"/>
</dbReference>
<dbReference type="Proteomes" id="UP000010847">
    <property type="component" value="Chromosome"/>
</dbReference>
<dbReference type="SUPFAM" id="SSF69500">
    <property type="entry name" value="DTD-like"/>
    <property type="match status" value="1"/>
</dbReference>
<proteinExistence type="inferred from homology"/>
<keyword evidence="4" id="KW-0963">Cytoplasm</keyword>
<dbReference type="GO" id="GO:0051500">
    <property type="term" value="F:D-tyrosyl-tRNA(Tyr) deacylase activity"/>
    <property type="evidence" value="ECO:0007669"/>
    <property type="project" value="TreeGrafter"/>
</dbReference>
<dbReference type="KEGG" id="dmt:DESME_10795"/>
<feature type="short sequence motif" description="Gly-cisPro motif, important for rejection of L-amino acids" evidence="4">
    <location>
        <begin position="137"/>
        <end position="138"/>
    </location>
</feature>
<dbReference type="OrthoDB" id="9801395at2"/>
<dbReference type="HOGENOM" id="CLU_076901_1_0_9"/>
<comment type="catalytic activity">
    <reaction evidence="4">
        <text>a D-aminoacyl-tRNA + H2O = a tRNA + a D-alpha-amino acid + H(+)</text>
        <dbReference type="Rhea" id="RHEA:13953"/>
        <dbReference type="Rhea" id="RHEA-COMP:10123"/>
        <dbReference type="Rhea" id="RHEA-COMP:10124"/>
        <dbReference type="ChEBI" id="CHEBI:15377"/>
        <dbReference type="ChEBI" id="CHEBI:15378"/>
        <dbReference type="ChEBI" id="CHEBI:59871"/>
        <dbReference type="ChEBI" id="CHEBI:78442"/>
        <dbReference type="ChEBI" id="CHEBI:79333"/>
        <dbReference type="EC" id="3.1.1.96"/>
    </reaction>
</comment>
<dbReference type="AlphaFoldDB" id="W0ED53"/>
<dbReference type="Pfam" id="PF02580">
    <property type="entry name" value="Tyr_Deacylase"/>
    <property type="match status" value="1"/>
</dbReference>
<evidence type="ECO:0000256" key="2">
    <source>
        <dbReference type="ARBA" id="ARBA00022555"/>
    </source>
</evidence>
<dbReference type="PANTHER" id="PTHR10472">
    <property type="entry name" value="D-TYROSYL-TRNA TYR DEACYLASE"/>
    <property type="match status" value="1"/>
</dbReference>
<dbReference type="FunFam" id="3.50.80.10:FF:000001">
    <property type="entry name" value="D-aminoacyl-tRNA deacylase"/>
    <property type="match status" value="1"/>
</dbReference>
<dbReference type="GO" id="GO:0043908">
    <property type="term" value="F:Ser(Gly)-tRNA(Ala) hydrolase activity"/>
    <property type="evidence" value="ECO:0007669"/>
    <property type="project" value="UniProtKB-UniRule"/>
</dbReference>
<organism evidence="5 6">
    <name type="scientific">Desulfitobacterium metallireducens DSM 15288</name>
    <dbReference type="NCBI Taxonomy" id="871968"/>
    <lineage>
        <taxon>Bacteria</taxon>
        <taxon>Bacillati</taxon>
        <taxon>Bacillota</taxon>
        <taxon>Clostridia</taxon>
        <taxon>Eubacteriales</taxon>
        <taxon>Desulfitobacteriaceae</taxon>
        <taxon>Desulfitobacterium</taxon>
    </lineage>
</organism>
<name>W0ED53_9FIRM</name>
<dbReference type="GO" id="GO:0019478">
    <property type="term" value="P:D-amino acid catabolic process"/>
    <property type="evidence" value="ECO:0007669"/>
    <property type="project" value="UniProtKB-UniRule"/>
</dbReference>
<dbReference type="GO" id="GO:0000049">
    <property type="term" value="F:tRNA binding"/>
    <property type="evidence" value="ECO:0007669"/>
    <property type="project" value="UniProtKB-UniRule"/>
</dbReference>
<protein>
    <recommendedName>
        <fullName evidence="4">D-aminoacyl-tRNA deacylase</fullName>
        <shortName evidence="4">DTD</shortName>
        <ecNumber evidence="4">3.1.1.96</ecNumber>
    </recommendedName>
    <alternativeName>
        <fullName evidence="4">Gly-tRNA(Ala) deacylase</fullName>
        <ecNumber evidence="4">3.1.1.-</ecNumber>
    </alternativeName>
</protein>
<sequence length="149" mass="16305">MRSVVQRVSQSCVRVDGEIVGQIGKGFLVLLGVGGNDTSQDLDWMVDKIIGLRVFEDEAGKMNRSILEEKGGILLVSQFTLYGDCRKGRRPSFSSAASPEKAKALYEEAISKIVLRGVHVETGIFQADMKVELVNDGPVTLLLDSEKTF</sequence>
<gene>
    <name evidence="4" type="primary">dtd</name>
    <name evidence="5" type="ORF">DESME_10795</name>
</gene>
<dbReference type="RefSeq" id="WP_006715996.1">
    <property type="nucleotide sequence ID" value="NZ_CP007032.1"/>
</dbReference>
<dbReference type="GO" id="GO:0106026">
    <property type="term" value="F:Gly-tRNA(Ala) deacylase activity"/>
    <property type="evidence" value="ECO:0007669"/>
    <property type="project" value="UniProtKB-UniRule"/>
</dbReference>
<dbReference type="STRING" id="871968.DESME_10795"/>
<dbReference type="GO" id="GO:0005737">
    <property type="term" value="C:cytoplasm"/>
    <property type="evidence" value="ECO:0007669"/>
    <property type="project" value="UniProtKB-SubCell"/>
</dbReference>
<dbReference type="EC" id="3.1.1.-" evidence="4"/>
<comment type="function">
    <text evidence="4">An aminoacyl-tRNA editing enzyme that deacylates mischarged D-aminoacyl-tRNAs. Also deacylates mischarged glycyl-tRNA(Ala), protecting cells against glycine mischarging by AlaRS. Acts via tRNA-based rather than protein-based catalysis; rejects L-amino acids rather than detecting D-amino acids in the active site. By recycling D-aminoacyl-tRNA to D-amino acids and free tRNA molecules, this enzyme counteracts the toxicity associated with the formation of D-aminoacyl-tRNA entities in vivo and helps enforce protein L-homochirality.</text>
</comment>
<comment type="subcellular location">
    <subcellularLocation>
        <location evidence="4">Cytoplasm</location>
    </subcellularLocation>
</comment>
<keyword evidence="4" id="KW-0694">RNA-binding</keyword>
<accession>W0ED53</accession>
<dbReference type="InterPro" id="IPR023509">
    <property type="entry name" value="DTD-like_sf"/>
</dbReference>
<dbReference type="eggNOG" id="COG1490">
    <property type="taxonomic scope" value="Bacteria"/>
</dbReference>
<keyword evidence="6" id="KW-1185">Reference proteome</keyword>
<dbReference type="Gene3D" id="3.50.80.10">
    <property type="entry name" value="D-tyrosyl-tRNA(Tyr) deacylase"/>
    <property type="match status" value="1"/>
</dbReference>
<comment type="subunit">
    <text evidence="4">Homodimer.</text>
</comment>
<keyword evidence="3 4" id="KW-0378">Hydrolase</keyword>
<evidence type="ECO:0000256" key="4">
    <source>
        <dbReference type="HAMAP-Rule" id="MF_00518"/>
    </source>
</evidence>
<dbReference type="CDD" id="cd00563">
    <property type="entry name" value="Dtyr_deacylase"/>
    <property type="match status" value="1"/>
</dbReference>
<comment type="catalytic activity">
    <reaction evidence="4">
        <text>glycyl-tRNA(Ala) + H2O = tRNA(Ala) + glycine + H(+)</text>
        <dbReference type="Rhea" id="RHEA:53744"/>
        <dbReference type="Rhea" id="RHEA-COMP:9657"/>
        <dbReference type="Rhea" id="RHEA-COMP:13640"/>
        <dbReference type="ChEBI" id="CHEBI:15377"/>
        <dbReference type="ChEBI" id="CHEBI:15378"/>
        <dbReference type="ChEBI" id="CHEBI:57305"/>
        <dbReference type="ChEBI" id="CHEBI:78442"/>
        <dbReference type="ChEBI" id="CHEBI:78522"/>
    </reaction>
</comment>
<dbReference type="NCBIfam" id="TIGR00256">
    <property type="entry name" value="D-aminoacyl-tRNA deacylase"/>
    <property type="match status" value="1"/>
</dbReference>
<reference evidence="5 6" key="1">
    <citation type="submission" date="2013-12" db="EMBL/GenBank/DDBJ databases">
        <authorList>
            <consortium name="DOE Joint Genome Institute"/>
            <person name="Smidt H."/>
            <person name="Huntemann M."/>
            <person name="Han J."/>
            <person name="Chen A."/>
            <person name="Kyrpides N."/>
            <person name="Mavromatis K."/>
            <person name="Markowitz V."/>
            <person name="Palaniappan K."/>
            <person name="Ivanova N."/>
            <person name="Schaumberg A."/>
            <person name="Pati A."/>
            <person name="Liolios K."/>
            <person name="Nordberg H.P."/>
            <person name="Cantor M.N."/>
            <person name="Hua S.X."/>
            <person name="Woyke T."/>
        </authorList>
    </citation>
    <scope>NUCLEOTIDE SEQUENCE [LARGE SCALE GENOMIC DNA]</scope>
    <source>
        <strain evidence="6">DSM 15288</strain>
    </source>
</reference>
<dbReference type="EC" id="3.1.1.96" evidence="4"/>
<evidence type="ECO:0000313" key="6">
    <source>
        <dbReference type="Proteomes" id="UP000010847"/>
    </source>
</evidence>
<evidence type="ECO:0000313" key="5">
    <source>
        <dbReference type="EMBL" id="AHF07463.1"/>
    </source>
</evidence>
<comment type="domain">
    <text evidence="4">A Gly-cisPro motif from one monomer fits into the active site of the other monomer to allow specific chiral rejection of L-amino acids.</text>
</comment>
<keyword evidence="2 4" id="KW-0820">tRNA-binding</keyword>
<comment type="similarity">
    <text evidence="1 4">Belongs to the DTD family.</text>
</comment>
<dbReference type="PANTHER" id="PTHR10472:SF5">
    <property type="entry name" value="D-AMINOACYL-TRNA DEACYLASE 1"/>
    <property type="match status" value="1"/>
</dbReference>
<dbReference type="InterPro" id="IPR003732">
    <property type="entry name" value="Daa-tRNA_deacyls_DTD"/>
</dbReference>
<dbReference type="HAMAP" id="MF_00518">
    <property type="entry name" value="Deacylase_Dtd"/>
    <property type="match status" value="1"/>
</dbReference>